<organism evidence="2 3">
    <name type="scientific">Araneus ventricosus</name>
    <name type="common">Orbweaver spider</name>
    <name type="synonym">Epeira ventricosa</name>
    <dbReference type="NCBI Taxonomy" id="182803"/>
    <lineage>
        <taxon>Eukaryota</taxon>
        <taxon>Metazoa</taxon>
        <taxon>Ecdysozoa</taxon>
        <taxon>Arthropoda</taxon>
        <taxon>Chelicerata</taxon>
        <taxon>Arachnida</taxon>
        <taxon>Araneae</taxon>
        <taxon>Araneomorphae</taxon>
        <taxon>Entelegynae</taxon>
        <taxon>Araneoidea</taxon>
        <taxon>Araneidae</taxon>
        <taxon>Araneus</taxon>
    </lineage>
</organism>
<protein>
    <submittedName>
        <fullName evidence="2">Uncharacterized protein</fullName>
    </submittedName>
</protein>
<dbReference type="Proteomes" id="UP000499080">
    <property type="component" value="Unassembled WGS sequence"/>
</dbReference>
<sequence length="155" mass="17411">MVDKNSIDVAVKTITDCIIISADISIPKTSGNIPKLYKPWWNAECATCQKALEKAWCEESVHFLSSYTEDYNSTFSYRELKNALRKSNPTSPGSDEIHKDMLKHLDAVREGCSRNDSTPPNTEAQAHLVPPPSNPIPWHSIERDKNPSLNPYVLV</sequence>
<gene>
    <name evidence="2" type="ORF">AVEN_134498_1</name>
</gene>
<dbReference type="EMBL" id="BGPR01036318">
    <property type="protein sequence ID" value="GBO11476.1"/>
    <property type="molecule type" value="Genomic_DNA"/>
</dbReference>
<accession>A0A4Y2UIL7</accession>
<evidence type="ECO:0000313" key="3">
    <source>
        <dbReference type="Proteomes" id="UP000499080"/>
    </source>
</evidence>
<feature type="compositionally biased region" description="Polar residues" evidence="1">
    <location>
        <begin position="114"/>
        <end position="124"/>
    </location>
</feature>
<reference evidence="2 3" key="1">
    <citation type="journal article" date="2019" name="Sci. Rep.">
        <title>Orb-weaving spider Araneus ventricosus genome elucidates the spidroin gene catalogue.</title>
        <authorList>
            <person name="Kono N."/>
            <person name="Nakamura H."/>
            <person name="Ohtoshi R."/>
            <person name="Moran D.A.P."/>
            <person name="Shinohara A."/>
            <person name="Yoshida Y."/>
            <person name="Fujiwara M."/>
            <person name="Mori M."/>
            <person name="Tomita M."/>
            <person name="Arakawa K."/>
        </authorList>
    </citation>
    <scope>NUCLEOTIDE SEQUENCE [LARGE SCALE GENOMIC DNA]</scope>
</reference>
<keyword evidence="3" id="KW-1185">Reference proteome</keyword>
<proteinExistence type="predicted"/>
<name>A0A4Y2UIL7_ARAVE</name>
<evidence type="ECO:0000256" key="1">
    <source>
        <dbReference type="SAM" id="MobiDB-lite"/>
    </source>
</evidence>
<comment type="caution">
    <text evidence="2">The sequence shown here is derived from an EMBL/GenBank/DDBJ whole genome shotgun (WGS) entry which is preliminary data.</text>
</comment>
<feature type="region of interest" description="Disordered" evidence="1">
    <location>
        <begin position="112"/>
        <end position="143"/>
    </location>
</feature>
<evidence type="ECO:0000313" key="2">
    <source>
        <dbReference type="EMBL" id="GBO11476.1"/>
    </source>
</evidence>
<dbReference type="AlphaFoldDB" id="A0A4Y2UIL7"/>